<comment type="caution">
    <text evidence="3">The sequence shown here is derived from an EMBL/GenBank/DDBJ whole genome shotgun (WGS) entry which is preliminary data.</text>
</comment>
<evidence type="ECO:0000313" key="4">
    <source>
        <dbReference type="Proteomes" id="UP000472676"/>
    </source>
</evidence>
<dbReference type="PROSITE" id="PS51257">
    <property type="entry name" value="PROKAR_LIPOPROTEIN"/>
    <property type="match status" value="1"/>
</dbReference>
<evidence type="ECO:0000313" key="3">
    <source>
        <dbReference type="EMBL" id="NGY05489.1"/>
    </source>
</evidence>
<dbReference type="AlphaFoldDB" id="A0A6M2BU23"/>
<proteinExistence type="predicted"/>
<evidence type="ECO:0000256" key="1">
    <source>
        <dbReference type="SAM" id="MobiDB-lite"/>
    </source>
</evidence>
<accession>A0A6M2BU23</accession>
<dbReference type="RefSeq" id="WP_166257113.1">
    <property type="nucleotide sequence ID" value="NZ_JAAMOW010000006.1"/>
</dbReference>
<organism evidence="3 4">
    <name type="scientific">Solimonas terrae</name>
    <dbReference type="NCBI Taxonomy" id="1396819"/>
    <lineage>
        <taxon>Bacteria</taxon>
        <taxon>Pseudomonadati</taxon>
        <taxon>Pseudomonadota</taxon>
        <taxon>Gammaproteobacteria</taxon>
        <taxon>Nevskiales</taxon>
        <taxon>Nevskiaceae</taxon>
        <taxon>Solimonas</taxon>
    </lineage>
</organism>
<feature type="compositionally biased region" description="Basic and acidic residues" evidence="1">
    <location>
        <begin position="793"/>
        <end position="802"/>
    </location>
</feature>
<dbReference type="SUPFAM" id="SSF53474">
    <property type="entry name" value="alpha/beta-Hydrolases"/>
    <property type="match status" value="1"/>
</dbReference>
<keyword evidence="2" id="KW-0732">Signal</keyword>
<protein>
    <submittedName>
        <fullName evidence="3">Uncharacterized protein</fullName>
    </submittedName>
</protein>
<feature type="compositionally biased region" description="Low complexity" evidence="1">
    <location>
        <begin position="30"/>
        <end position="39"/>
    </location>
</feature>
<keyword evidence="4" id="KW-1185">Reference proteome</keyword>
<reference evidence="3 4" key="1">
    <citation type="journal article" date="2014" name="Int. J. Syst. Evol. Microbiol.">
        <title>Solimonas terrae sp. nov., isolated from soil.</title>
        <authorList>
            <person name="Kim S.J."/>
            <person name="Moon J.Y."/>
            <person name="Weon H.Y."/>
            <person name="Ahn J.H."/>
            <person name="Chen W.M."/>
            <person name="Kwon S.W."/>
        </authorList>
    </citation>
    <scope>NUCLEOTIDE SEQUENCE [LARGE SCALE GENOMIC DNA]</scope>
    <source>
        <strain evidence="3 4">KIS83-12</strain>
    </source>
</reference>
<feature type="region of interest" description="Disordered" evidence="1">
    <location>
        <begin position="30"/>
        <end position="51"/>
    </location>
</feature>
<dbReference type="Proteomes" id="UP000472676">
    <property type="component" value="Unassembled WGS sequence"/>
</dbReference>
<sequence length="802" mass="86117">MLNPALRRTAAFSLLCVATLLMAACGSSSSSSKLSAGDSAPPPEQDSIDNELGTSMLTAGRCDPLDPQYCLFPWPNDYFSVDDSSSDTGKRLDLKLLSMPKNVLAKPITPTEWNRNDGFSPGQLILARVPGLDLKQTGAVPITDLADTYRKDQPIIVIDADTLERHLIWAELDANITKFTICDSPKPVEALTSLLSADQLNGLLSAITTVCSALPVPDNPLADPGPALMIRAGKNYEEGHRYIVALRNLKNAEGETLEAPAAFRVFRDNHRSDQDALNARRPHMEQLFATLGKAGIARDSLYLAWDFTVASERNLSERALHIRDDAFAKLGDAAPTYTIDSVTDHTAAEDADIAREVTGTLTIPSYMTLPNGRSGSRFYYGSDNSLDALPQVNPHNSTMTAPFTCMIPRAAFADADSAANATQAVPARPSLYGHGLLGSHDEVGAGNVRDMAQEHNMTFCAVDWIGMASDDILNVAEDLLDMSHFPTLPDRGQQGFLNFMYLGRLMITADGLCGNAAFRVGGKCVIDRSELYYDGNSQGGIMGGSLVALSPDIRAGALGVPGMNYSTLLQRSVDFDTYAAFLYASYQNSLDQAMVLSLIQMLWDRSEADGYAAHLRADNPLPNTPAKRVLMHVAFGDHQVSMWTAEVEARTIGARMHCPAVVGGPDPQRGNKVQTGVNAAVAAEMAAYPALSFGRRHPDDEPYYGIPCLGSGANSGSGLVIWDSGPLVHADGSPSDTGVAPPPIDNRPPRPELGYGADPHSFPRSTAEARAQKSEFLKPQGKIVDTCGGRPCATRDFDTSPP</sequence>
<gene>
    <name evidence="3" type="ORF">G7Y85_11990</name>
</gene>
<feature type="region of interest" description="Disordered" evidence="1">
    <location>
        <begin position="728"/>
        <end position="802"/>
    </location>
</feature>
<dbReference type="InterPro" id="IPR029058">
    <property type="entry name" value="AB_hydrolase_fold"/>
</dbReference>
<name>A0A6M2BU23_9GAMM</name>
<evidence type="ECO:0000256" key="2">
    <source>
        <dbReference type="SAM" id="SignalP"/>
    </source>
</evidence>
<feature type="chain" id="PRO_5027051185" evidence="2">
    <location>
        <begin position="24"/>
        <end position="802"/>
    </location>
</feature>
<feature type="signal peptide" evidence="2">
    <location>
        <begin position="1"/>
        <end position="23"/>
    </location>
</feature>
<dbReference type="EMBL" id="JAAMOW010000006">
    <property type="protein sequence ID" value="NGY05489.1"/>
    <property type="molecule type" value="Genomic_DNA"/>
</dbReference>